<dbReference type="CDD" id="cd05013">
    <property type="entry name" value="SIS_RpiR"/>
    <property type="match status" value="1"/>
</dbReference>
<dbReference type="InterPro" id="IPR047640">
    <property type="entry name" value="RpiR-like"/>
</dbReference>
<keyword evidence="2" id="KW-0238">DNA-binding</keyword>
<dbReference type="RefSeq" id="WP_274261017.1">
    <property type="nucleotide sequence ID" value="NZ_CP117884.1"/>
</dbReference>
<reference evidence="6 7" key="1">
    <citation type="submission" date="2023-02" db="EMBL/GenBank/DDBJ databases">
        <title>Genome sequence of Lacticaseibacillus sp. KACC 23028.</title>
        <authorList>
            <person name="Kim S."/>
            <person name="Heo J."/>
            <person name="Kwon S.-W."/>
        </authorList>
    </citation>
    <scope>NUCLEOTIDE SEQUENCE [LARGE SCALE GENOMIC DNA]</scope>
    <source>
        <strain evidence="6 7">KACC 23028</strain>
    </source>
</reference>
<dbReference type="Gene3D" id="1.10.10.10">
    <property type="entry name" value="Winged helix-like DNA-binding domain superfamily/Winged helix DNA-binding domain"/>
    <property type="match status" value="1"/>
</dbReference>
<dbReference type="EMBL" id="CP117884">
    <property type="protein sequence ID" value="WDF83094.1"/>
    <property type="molecule type" value="Genomic_DNA"/>
</dbReference>
<dbReference type="PANTHER" id="PTHR30514:SF1">
    <property type="entry name" value="HTH-TYPE TRANSCRIPTIONAL REGULATOR HEXR-RELATED"/>
    <property type="match status" value="1"/>
</dbReference>
<evidence type="ECO:0000256" key="1">
    <source>
        <dbReference type="ARBA" id="ARBA00023015"/>
    </source>
</evidence>
<dbReference type="InterPro" id="IPR046348">
    <property type="entry name" value="SIS_dom_sf"/>
</dbReference>
<proteinExistence type="predicted"/>
<keyword evidence="7" id="KW-1185">Reference proteome</keyword>
<dbReference type="SUPFAM" id="SSF46689">
    <property type="entry name" value="Homeodomain-like"/>
    <property type="match status" value="1"/>
</dbReference>
<dbReference type="Pfam" id="PF01418">
    <property type="entry name" value="HTH_6"/>
    <property type="match status" value="1"/>
</dbReference>
<dbReference type="InterPro" id="IPR035472">
    <property type="entry name" value="RpiR-like_SIS"/>
</dbReference>
<dbReference type="PROSITE" id="PS51464">
    <property type="entry name" value="SIS"/>
    <property type="match status" value="1"/>
</dbReference>
<protein>
    <submittedName>
        <fullName evidence="6">MurR/RpiR family transcriptional regulator</fullName>
    </submittedName>
</protein>
<dbReference type="InterPro" id="IPR009057">
    <property type="entry name" value="Homeodomain-like_sf"/>
</dbReference>
<evidence type="ECO:0000313" key="7">
    <source>
        <dbReference type="Proteomes" id="UP001220377"/>
    </source>
</evidence>
<evidence type="ECO:0000313" key="6">
    <source>
        <dbReference type="EMBL" id="WDF83094.1"/>
    </source>
</evidence>
<evidence type="ECO:0000259" key="5">
    <source>
        <dbReference type="PROSITE" id="PS51464"/>
    </source>
</evidence>
<feature type="domain" description="SIS" evidence="5">
    <location>
        <begin position="123"/>
        <end position="263"/>
    </location>
</feature>
<keyword evidence="1" id="KW-0805">Transcription regulation</keyword>
<dbReference type="PROSITE" id="PS51071">
    <property type="entry name" value="HTH_RPIR"/>
    <property type="match status" value="1"/>
</dbReference>
<evidence type="ECO:0000256" key="3">
    <source>
        <dbReference type="ARBA" id="ARBA00023163"/>
    </source>
</evidence>
<evidence type="ECO:0000256" key="2">
    <source>
        <dbReference type="ARBA" id="ARBA00023125"/>
    </source>
</evidence>
<dbReference type="PANTHER" id="PTHR30514">
    <property type="entry name" value="GLUCOKINASE"/>
    <property type="match status" value="1"/>
</dbReference>
<dbReference type="InterPro" id="IPR036388">
    <property type="entry name" value="WH-like_DNA-bd_sf"/>
</dbReference>
<feature type="domain" description="HTH rpiR-type" evidence="4">
    <location>
        <begin position="5"/>
        <end position="81"/>
    </location>
</feature>
<organism evidence="6 7">
    <name type="scientific">Lacticaseibacillus pabuli</name>
    <dbReference type="NCBI Taxonomy" id="3025672"/>
    <lineage>
        <taxon>Bacteria</taxon>
        <taxon>Bacillati</taxon>
        <taxon>Bacillota</taxon>
        <taxon>Bacilli</taxon>
        <taxon>Lactobacillales</taxon>
        <taxon>Lactobacillaceae</taxon>
        <taxon>Lacticaseibacillus</taxon>
    </lineage>
</organism>
<gene>
    <name evidence="6" type="ORF">PQ472_02350</name>
</gene>
<accession>A0ABY7WVL0</accession>
<dbReference type="InterPro" id="IPR000281">
    <property type="entry name" value="HTH_RpiR"/>
</dbReference>
<sequence>MAKQTNIINTLYGQLPALSVTDHKIAEQILGDPRAVVNMTIAELAQAAEVSEASISRFCRTVGLGGFHELKIALAQVAGDEHSYYHQVSGDSLQQALKSISDNKVAEVVSTLAGTDSATIQAVLDALQSASMVLCAAAGGTLPVAQDAAYKLNQLGIMATADTIWEMTVGQAMNMPRDGVVLVISNSGETQSLLSLIQVAKQRGITVIAMTNRVDSPIAQQADLHILTTVRQRVFDSEYYFSRLAATTAVEAIFLLLLAQNKSFADHIKAHETIVAPTKI</sequence>
<dbReference type="SUPFAM" id="SSF53697">
    <property type="entry name" value="SIS domain"/>
    <property type="match status" value="1"/>
</dbReference>
<dbReference type="Gene3D" id="3.40.50.10490">
    <property type="entry name" value="Glucose-6-phosphate isomerase like protein, domain 1"/>
    <property type="match status" value="1"/>
</dbReference>
<dbReference type="InterPro" id="IPR001347">
    <property type="entry name" value="SIS_dom"/>
</dbReference>
<evidence type="ECO:0000259" key="4">
    <source>
        <dbReference type="PROSITE" id="PS51071"/>
    </source>
</evidence>
<name>A0ABY7WVL0_9LACO</name>
<dbReference type="Pfam" id="PF01380">
    <property type="entry name" value="SIS"/>
    <property type="match status" value="1"/>
</dbReference>
<dbReference type="Proteomes" id="UP001220377">
    <property type="component" value="Chromosome"/>
</dbReference>
<dbReference type="PROSITE" id="PS00356">
    <property type="entry name" value="HTH_LACI_1"/>
    <property type="match status" value="1"/>
</dbReference>
<keyword evidence="3" id="KW-0804">Transcription</keyword>